<protein>
    <recommendedName>
        <fullName evidence="1">Pyrrolo-quinoline quinone repeat domain-containing protein</fullName>
    </recommendedName>
</protein>
<feature type="domain" description="Pyrrolo-quinoline quinone repeat" evidence="1">
    <location>
        <begin position="89"/>
        <end position="226"/>
    </location>
</feature>
<organism evidence="2 3">
    <name type="scientific">Actinoplanes palleronii</name>
    <dbReference type="NCBI Taxonomy" id="113570"/>
    <lineage>
        <taxon>Bacteria</taxon>
        <taxon>Bacillati</taxon>
        <taxon>Actinomycetota</taxon>
        <taxon>Actinomycetes</taxon>
        <taxon>Micromonosporales</taxon>
        <taxon>Micromonosporaceae</taxon>
        <taxon>Actinoplanes</taxon>
    </lineage>
</organism>
<dbReference type="EMBL" id="BOMS01000014">
    <property type="protein sequence ID" value="GIE64846.1"/>
    <property type="molecule type" value="Genomic_DNA"/>
</dbReference>
<dbReference type="Gene3D" id="2.130.10.10">
    <property type="entry name" value="YVTN repeat-like/Quinoprotein amine dehydrogenase"/>
    <property type="match status" value="1"/>
</dbReference>
<accession>A0ABQ4B2N9</accession>
<reference evidence="2 3" key="1">
    <citation type="submission" date="2021-01" db="EMBL/GenBank/DDBJ databases">
        <title>Whole genome shotgun sequence of Actinoplanes palleronii NBRC 14916.</title>
        <authorList>
            <person name="Komaki H."/>
            <person name="Tamura T."/>
        </authorList>
    </citation>
    <scope>NUCLEOTIDE SEQUENCE [LARGE SCALE GENOMIC DNA]</scope>
    <source>
        <strain evidence="2 3">NBRC 14916</strain>
    </source>
</reference>
<dbReference type="Pfam" id="PF13360">
    <property type="entry name" value="PQQ_2"/>
    <property type="match status" value="1"/>
</dbReference>
<sequence length="398" mass="41392">MRVLIDLDVTPAPAPESARPVPWRTFRVAIAAAVLLLLGAAAAPAKARVFPRVADTGGRSSLAALLTPSTLYTVHAGKTEQDGVEVVARALTPGAPSWRAPASNLSVTETFTLTRTGSVLVISGQFSMAVLDATTGKERWPTTEWSGLKIAGNRVLLGESDGSDTVRLADVETGRILWTRKGQVTAATLDASGRNLVMIDDSGNVRVRSAANGRVLKTGSFNQSAEQEGVRTVRVIGDRVYVLVPNSVTAYTLPGLTPAWPVPALVGMPTEATACGELLCVLGGWGITALDPATGAKRWSVPGVTDYTDGVARAQDGRIMTLDPHTGQVIAKLGRGQVTGGLMLRAGAGRTEVADLRAGRTYGVLPGVLPYACTAAGDFVACPDNGGTAVWQVSRTGS</sequence>
<comment type="caution">
    <text evidence="2">The sequence shown here is derived from an EMBL/GenBank/DDBJ whole genome shotgun (WGS) entry which is preliminary data.</text>
</comment>
<dbReference type="InterPro" id="IPR015943">
    <property type="entry name" value="WD40/YVTN_repeat-like_dom_sf"/>
</dbReference>
<dbReference type="InterPro" id="IPR002372">
    <property type="entry name" value="PQQ_rpt_dom"/>
</dbReference>
<dbReference type="InterPro" id="IPR011047">
    <property type="entry name" value="Quinoprotein_ADH-like_sf"/>
</dbReference>
<keyword evidence="3" id="KW-1185">Reference proteome</keyword>
<gene>
    <name evidence="2" type="ORF">Apa02nite_009540</name>
</gene>
<dbReference type="Proteomes" id="UP000624709">
    <property type="component" value="Unassembled WGS sequence"/>
</dbReference>
<evidence type="ECO:0000313" key="3">
    <source>
        <dbReference type="Proteomes" id="UP000624709"/>
    </source>
</evidence>
<name>A0ABQ4B2N9_9ACTN</name>
<evidence type="ECO:0000259" key="1">
    <source>
        <dbReference type="Pfam" id="PF13360"/>
    </source>
</evidence>
<evidence type="ECO:0000313" key="2">
    <source>
        <dbReference type="EMBL" id="GIE64846.1"/>
    </source>
</evidence>
<proteinExistence type="predicted"/>
<dbReference type="SUPFAM" id="SSF50998">
    <property type="entry name" value="Quinoprotein alcohol dehydrogenase-like"/>
    <property type="match status" value="1"/>
</dbReference>